<keyword evidence="1" id="KW-0812">Transmembrane</keyword>
<feature type="transmembrane region" description="Helical" evidence="1">
    <location>
        <begin position="35"/>
        <end position="58"/>
    </location>
</feature>
<evidence type="ECO:0000313" key="3">
    <source>
        <dbReference type="Proteomes" id="UP000019249"/>
    </source>
</evidence>
<dbReference type="RefSeq" id="WP_036095913.1">
    <property type="nucleotide sequence ID" value="NZ_AODF01000001.1"/>
</dbReference>
<evidence type="ECO:0000256" key="1">
    <source>
        <dbReference type="SAM" id="Phobius"/>
    </source>
</evidence>
<name>A0ABN0RIW8_9LIST</name>
<feature type="transmembrane region" description="Helical" evidence="1">
    <location>
        <begin position="103"/>
        <end position="128"/>
    </location>
</feature>
<organism evidence="2 3">
    <name type="scientific">Listeria floridensis FSL S10-1187</name>
    <dbReference type="NCBI Taxonomy" id="1265817"/>
    <lineage>
        <taxon>Bacteria</taxon>
        <taxon>Bacillati</taxon>
        <taxon>Bacillota</taxon>
        <taxon>Bacilli</taxon>
        <taxon>Bacillales</taxon>
        <taxon>Listeriaceae</taxon>
        <taxon>Listeria</taxon>
    </lineage>
</organism>
<evidence type="ECO:0000313" key="2">
    <source>
        <dbReference type="EMBL" id="EUJ33926.1"/>
    </source>
</evidence>
<keyword evidence="1" id="KW-0472">Membrane</keyword>
<dbReference type="Proteomes" id="UP000019249">
    <property type="component" value="Unassembled WGS sequence"/>
</dbReference>
<evidence type="ECO:0008006" key="4">
    <source>
        <dbReference type="Google" id="ProtNLM"/>
    </source>
</evidence>
<dbReference type="InterPro" id="IPR021299">
    <property type="entry name" value="DUF2871"/>
</dbReference>
<dbReference type="EMBL" id="AODF01000001">
    <property type="protein sequence ID" value="EUJ33926.1"/>
    <property type="molecule type" value="Genomic_DNA"/>
</dbReference>
<feature type="transmembrane region" description="Helical" evidence="1">
    <location>
        <begin position="70"/>
        <end position="91"/>
    </location>
</feature>
<dbReference type="Pfam" id="PF11070">
    <property type="entry name" value="DUF2871"/>
    <property type="match status" value="1"/>
</dbReference>
<gene>
    <name evidence="2" type="ORF">MFLO_01870</name>
</gene>
<proteinExistence type="predicted"/>
<keyword evidence="1" id="KW-1133">Transmembrane helix</keyword>
<reference evidence="2 3" key="1">
    <citation type="journal article" date="2014" name="Int. J. Syst. Evol. Microbiol.">
        <title>Listeria floridensis sp. nov., Listeria aquatica sp. nov., Listeria cornellensis sp. nov., Listeria riparia sp. nov. and Listeria grandensis sp. nov., from agricultural and natural environments.</title>
        <authorList>
            <person name="den Bakker H.C."/>
            <person name="Warchocki S."/>
            <person name="Wright E.M."/>
            <person name="Allred A.F."/>
            <person name="Ahlstrom C."/>
            <person name="Manuel C.S."/>
            <person name="Stasiewicz M.J."/>
            <person name="Burrell A."/>
            <person name="Roof S."/>
            <person name="Strawn L."/>
            <person name="Fortes E.D."/>
            <person name="Nightingale K.K."/>
            <person name="Kephart D."/>
            <person name="Wiedmann M."/>
        </authorList>
    </citation>
    <scope>NUCLEOTIDE SEQUENCE [LARGE SCALE GENOMIC DNA]</scope>
    <source>
        <strain evidence="2 3">FSL S10-1187</strain>
    </source>
</reference>
<comment type="caution">
    <text evidence="2">The sequence shown here is derived from an EMBL/GenBank/DDBJ whole genome shotgun (WGS) entry which is preliminary data.</text>
</comment>
<keyword evidence="3" id="KW-1185">Reference proteome</keyword>
<protein>
    <recommendedName>
        <fullName evidence="4">DUF2871 domain-containing protein</fullName>
    </recommendedName>
</protein>
<sequence>MKKLLTTSLFYCVLGLVAGIYYREITKYTEFTGKTQLSVLHTHLLMLGMFMFLIVLLLEKNFGIMASKKFNAFYYIYNAGLLLTVGLLTFHGTMTVLGKETGAAVSGIAGLGHILLAVGLVVLFIMMYERLREENK</sequence>
<accession>A0ABN0RIW8</accession>